<accession>A0ABQ7YYD5</accession>
<protein>
    <submittedName>
        <fullName evidence="1">Uncharacterized protein</fullName>
    </submittedName>
</protein>
<evidence type="ECO:0000313" key="1">
    <source>
        <dbReference type="EMBL" id="KAH0872923.1"/>
    </source>
</evidence>
<organism evidence="1 2">
    <name type="scientific">Brassica napus</name>
    <name type="common">Rape</name>
    <dbReference type="NCBI Taxonomy" id="3708"/>
    <lineage>
        <taxon>Eukaryota</taxon>
        <taxon>Viridiplantae</taxon>
        <taxon>Streptophyta</taxon>
        <taxon>Embryophyta</taxon>
        <taxon>Tracheophyta</taxon>
        <taxon>Spermatophyta</taxon>
        <taxon>Magnoliopsida</taxon>
        <taxon>eudicotyledons</taxon>
        <taxon>Gunneridae</taxon>
        <taxon>Pentapetalae</taxon>
        <taxon>rosids</taxon>
        <taxon>malvids</taxon>
        <taxon>Brassicales</taxon>
        <taxon>Brassicaceae</taxon>
        <taxon>Brassiceae</taxon>
        <taxon>Brassica</taxon>
    </lineage>
</organism>
<comment type="caution">
    <text evidence="1">The sequence shown here is derived from an EMBL/GenBank/DDBJ whole genome shotgun (WGS) entry which is preliminary data.</text>
</comment>
<sequence>MKQKIQNLAFLENLMEEVLNNMYYIQLLLLNKMKYEIATC</sequence>
<gene>
    <name evidence="1" type="ORF">HID58_070285</name>
</gene>
<dbReference type="Proteomes" id="UP000824890">
    <property type="component" value="Unassembled WGS sequence"/>
</dbReference>
<dbReference type="EMBL" id="JAGKQM010000016">
    <property type="protein sequence ID" value="KAH0872923.1"/>
    <property type="molecule type" value="Genomic_DNA"/>
</dbReference>
<evidence type="ECO:0000313" key="2">
    <source>
        <dbReference type="Proteomes" id="UP000824890"/>
    </source>
</evidence>
<reference evidence="1 2" key="1">
    <citation type="submission" date="2021-05" db="EMBL/GenBank/DDBJ databases">
        <title>Genome Assembly of Synthetic Allotetraploid Brassica napus Reveals Homoeologous Exchanges between Subgenomes.</title>
        <authorList>
            <person name="Davis J.T."/>
        </authorList>
    </citation>
    <scope>NUCLEOTIDE SEQUENCE [LARGE SCALE GENOMIC DNA]</scope>
    <source>
        <strain evidence="2">cv. Da-Ae</strain>
        <tissue evidence="1">Seedling</tissue>
    </source>
</reference>
<proteinExistence type="predicted"/>
<name>A0ABQ7YYD5_BRANA</name>
<keyword evidence="2" id="KW-1185">Reference proteome</keyword>